<dbReference type="EMBL" id="FN653116">
    <property type="protein sequence ID" value="CBY12335.1"/>
    <property type="molecule type" value="Genomic_DNA"/>
</dbReference>
<accession>E4XRB9</accession>
<dbReference type="AlphaFoldDB" id="E4XRB9"/>
<reference evidence="2" key="1">
    <citation type="journal article" date="2010" name="Science">
        <title>Plasticity of animal genome architecture unmasked by rapid evolution of a pelagic tunicate.</title>
        <authorList>
            <person name="Denoeud F."/>
            <person name="Henriet S."/>
            <person name="Mungpakdee S."/>
            <person name="Aury J.M."/>
            <person name="Da Silva C."/>
            <person name="Brinkmann H."/>
            <person name="Mikhaleva J."/>
            <person name="Olsen L.C."/>
            <person name="Jubin C."/>
            <person name="Canestro C."/>
            <person name="Bouquet J.M."/>
            <person name="Danks G."/>
            <person name="Poulain J."/>
            <person name="Campsteijn C."/>
            <person name="Adamski M."/>
            <person name="Cross I."/>
            <person name="Yadetie F."/>
            <person name="Muffato M."/>
            <person name="Louis A."/>
            <person name="Butcher S."/>
            <person name="Tsagkogeorga G."/>
            <person name="Konrad A."/>
            <person name="Singh S."/>
            <person name="Jensen M.F."/>
            <person name="Cong E.H."/>
            <person name="Eikeseth-Otteraa H."/>
            <person name="Noel B."/>
            <person name="Anthouard V."/>
            <person name="Porcel B.M."/>
            <person name="Kachouri-Lafond R."/>
            <person name="Nishino A."/>
            <person name="Ugolini M."/>
            <person name="Chourrout P."/>
            <person name="Nishida H."/>
            <person name="Aasland R."/>
            <person name="Huzurbazar S."/>
            <person name="Westhof E."/>
            <person name="Delsuc F."/>
            <person name="Lehrach H."/>
            <person name="Reinhardt R."/>
            <person name="Weissenbach J."/>
            <person name="Roy S.W."/>
            <person name="Artiguenave F."/>
            <person name="Postlethwait J.H."/>
            <person name="Manak J.R."/>
            <person name="Thompson E.M."/>
            <person name="Jaillon O."/>
            <person name="Du Pasquier L."/>
            <person name="Boudinot P."/>
            <person name="Liberles D.A."/>
            <person name="Volff J.N."/>
            <person name="Philippe H."/>
            <person name="Lenhard B."/>
            <person name="Roest Crollius H."/>
            <person name="Wincker P."/>
            <person name="Chourrout D."/>
        </authorList>
    </citation>
    <scope>NUCLEOTIDE SEQUENCE [LARGE SCALE GENOMIC DNA]</scope>
</reference>
<gene>
    <name evidence="2" type="ORF">GSOID_T00001697001</name>
</gene>
<proteinExistence type="predicted"/>
<dbReference type="Proteomes" id="UP000001307">
    <property type="component" value="Unassembled WGS sequence"/>
</dbReference>
<evidence type="ECO:0000256" key="1">
    <source>
        <dbReference type="SAM" id="Phobius"/>
    </source>
</evidence>
<feature type="transmembrane region" description="Helical" evidence="1">
    <location>
        <begin position="49"/>
        <end position="69"/>
    </location>
</feature>
<keyword evidence="1" id="KW-0812">Transmembrane</keyword>
<keyword evidence="1" id="KW-0472">Membrane</keyword>
<protein>
    <submittedName>
        <fullName evidence="2">Uncharacterized protein</fullName>
    </submittedName>
</protein>
<sequence length="80" mass="9502">MTETQNSQNLSCGQIFAKWLCCRDDEDFTKQENYQDFETAGLKKKLGRVIFIIITTRYLVSESFPLAIFKTMKRLFYKIF</sequence>
<evidence type="ECO:0000313" key="2">
    <source>
        <dbReference type="EMBL" id="CBY12335.1"/>
    </source>
</evidence>
<keyword evidence="3" id="KW-1185">Reference proteome</keyword>
<name>E4XRB9_OIKDI</name>
<keyword evidence="1" id="KW-1133">Transmembrane helix</keyword>
<organism evidence="2">
    <name type="scientific">Oikopleura dioica</name>
    <name type="common">Tunicate</name>
    <dbReference type="NCBI Taxonomy" id="34765"/>
    <lineage>
        <taxon>Eukaryota</taxon>
        <taxon>Metazoa</taxon>
        <taxon>Chordata</taxon>
        <taxon>Tunicata</taxon>
        <taxon>Appendicularia</taxon>
        <taxon>Copelata</taxon>
        <taxon>Oikopleuridae</taxon>
        <taxon>Oikopleura</taxon>
    </lineage>
</organism>
<dbReference type="InParanoid" id="E4XRB9"/>
<evidence type="ECO:0000313" key="3">
    <source>
        <dbReference type="Proteomes" id="UP000001307"/>
    </source>
</evidence>